<accession>A0AA35Y9J0</accession>
<dbReference type="EMBL" id="OX465078">
    <property type="protein sequence ID" value="CAI9272294.1"/>
    <property type="molecule type" value="Genomic_DNA"/>
</dbReference>
<dbReference type="Proteomes" id="UP001177003">
    <property type="component" value="Chromosome 2"/>
</dbReference>
<evidence type="ECO:0000313" key="2">
    <source>
        <dbReference type="Proteomes" id="UP001177003"/>
    </source>
</evidence>
<gene>
    <name evidence="1" type="ORF">LSALG_LOCUS12527</name>
</gene>
<keyword evidence="2" id="KW-1185">Reference proteome</keyword>
<organism evidence="1 2">
    <name type="scientific">Lactuca saligna</name>
    <name type="common">Willowleaf lettuce</name>
    <dbReference type="NCBI Taxonomy" id="75948"/>
    <lineage>
        <taxon>Eukaryota</taxon>
        <taxon>Viridiplantae</taxon>
        <taxon>Streptophyta</taxon>
        <taxon>Embryophyta</taxon>
        <taxon>Tracheophyta</taxon>
        <taxon>Spermatophyta</taxon>
        <taxon>Magnoliopsida</taxon>
        <taxon>eudicotyledons</taxon>
        <taxon>Gunneridae</taxon>
        <taxon>Pentapetalae</taxon>
        <taxon>asterids</taxon>
        <taxon>campanulids</taxon>
        <taxon>Asterales</taxon>
        <taxon>Asteraceae</taxon>
        <taxon>Cichorioideae</taxon>
        <taxon>Cichorieae</taxon>
        <taxon>Lactucinae</taxon>
        <taxon>Lactuca</taxon>
    </lineage>
</organism>
<protein>
    <submittedName>
        <fullName evidence="1">Uncharacterized protein</fullName>
    </submittedName>
</protein>
<proteinExistence type="predicted"/>
<name>A0AA35Y9J0_LACSI</name>
<sequence>MFSPFYFPIQNPTAITFQILWTLFFDSDSFGLSFRQHPIQELVFRCLWSTTVCILLLPPKCSPPTACALLLFGLHAVTKNRCITTWLYSIWPGDWEMVCSVGVFDALSTAIRLFLVVIEEIIN</sequence>
<evidence type="ECO:0000313" key="1">
    <source>
        <dbReference type="EMBL" id="CAI9272294.1"/>
    </source>
</evidence>
<dbReference type="AlphaFoldDB" id="A0AA35Y9J0"/>
<reference evidence="1" key="1">
    <citation type="submission" date="2023-04" db="EMBL/GenBank/DDBJ databases">
        <authorList>
            <person name="Vijverberg K."/>
            <person name="Xiong W."/>
            <person name="Schranz E."/>
        </authorList>
    </citation>
    <scope>NUCLEOTIDE SEQUENCE</scope>
</reference>